<proteinExistence type="predicted"/>
<reference evidence="3" key="1">
    <citation type="journal article" date="2010" name="Nat. Biotechnol.">
        <title>Draft genome sequence of the oilseed species Ricinus communis.</title>
        <authorList>
            <person name="Chan A.P."/>
            <person name="Crabtree J."/>
            <person name="Zhao Q."/>
            <person name="Lorenzi H."/>
            <person name="Orvis J."/>
            <person name="Puiu D."/>
            <person name="Melake-Berhan A."/>
            <person name="Jones K.M."/>
            <person name="Redman J."/>
            <person name="Chen G."/>
            <person name="Cahoon E.B."/>
            <person name="Gedil M."/>
            <person name="Stanke M."/>
            <person name="Haas B.J."/>
            <person name="Wortman J.R."/>
            <person name="Fraser-Liggett C.M."/>
            <person name="Ravel J."/>
            <person name="Rabinowicz P.D."/>
        </authorList>
    </citation>
    <scope>NUCLEOTIDE SEQUENCE [LARGE SCALE GENOMIC DNA]</scope>
    <source>
        <strain evidence="3">cv. Hale</strain>
    </source>
</reference>
<keyword evidence="3" id="KW-1185">Reference proteome</keyword>
<dbReference type="InParanoid" id="B9TK75"/>
<sequence>MRLPAGTHAPPRPGASVTGSADRAVSPHPAQVRYFGRGLSLVRADDFVAPGFQQHEVIPAADDVGQVQHGEAAGVAVQRFFGRAQPGGLHALAHILQRRLLLDEFGIQHGVIAGGFRVREMQFGDGLDIALGPGVGAHPHRVEVGLQPVQRLREASGVGELGLLEVLQRFAGIAGVQHDDRIGDLELVLLHQLVEFLVHVETARQAGLLEARLVQGLGGENRPLALDIAVAGQVLGFERLPAGVEIGRQYLLQGRAIRIFLQADQRRQHGQSSEEADFELGMRRLQVFLRLREDAFDLLRTPFHFFRQWRIAAEHPQHMVALADLPQTGPGTLAHQQHGLGVRGRRFLLLRQRGGQWQKQAQRGQQAFEHKVRSESDKP</sequence>
<evidence type="ECO:0000313" key="3">
    <source>
        <dbReference type="Proteomes" id="UP000008311"/>
    </source>
</evidence>
<feature type="compositionally biased region" description="Basic and acidic residues" evidence="1">
    <location>
        <begin position="368"/>
        <end position="379"/>
    </location>
</feature>
<feature type="region of interest" description="Disordered" evidence="1">
    <location>
        <begin position="1"/>
        <end position="25"/>
    </location>
</feature>
<organism evidence="2 3">
    <name type="scientific">Ricinus communis</name>
    <name type="common">Castor bean</name>
    <dbReference type="NCBI Taxonomy" id="3988"/>
    <lineage>
        <taxon>Eukaryota</taxon>
        <taxon>Viridiplantae</taxon>
        <taxon>Streptophyta</taxon>
        <taxon>Embryophyta</taxon>
        <taxon>Tracheophyta</taxon>
        <taxon>Spermatophyta</taxon>
        <taxon>Magnoliopsida</taxon>
        <taxon>eudicotyledons</taxon>
        <taxon>Gunneridae</taxon>
        <taxon>Pentapetalae</taxon>
        <taxon>rosids</taxon>
        <taxon>fabids</taxon>
        <taxon>Malpighiales</taxon>
        <taxon>Euphorbiaceae</taxon>
        <taxon>Acalyphoideae</taxon>
        <taxon>Acalypheae</taxon>
        <taxon>Ricinus</taxon>
    </lineage>
</organism>
<gene>
    <name evidence="2" type="ORF">RCOM_1809390</name>
</gene>
<evidence type="ECO:0000313" key="2">
    <source>
        <dbReference type="EMBL" id="EEF23739.1"/>
    </source>
</evidence>
<evidence type="ECO:0000256" key="1">
    <source>
        <dbReference type="SAM" id="MobiDB-lite"/>
    </source>
</evidence>
<protein>
    <submittedName>
        <fullName evidence="2">Uncharacterized protein</fullName>
    </submittedName>
</protein>
<dbReference type="EMBL" id="EQ984830">
    <property type="protein sequence ID" value="EEF23739.1"/>
    <property type="molecule type" value="Genomic_DNA"/>
</dbReference>
<dbReference type="AlphaFoldDB" id="B9TK75"/>
<dbReference type="Proteomes" id="UP000008311">
    <property type="component" value="Unassembled WGS sequence"/>
</dbReference>
<name>B9TK75_RICCO</name>
<feature type="region of interest" description="Disordered" evidence="1">
    <location>
        <begin position="359"/>
        <end position="379"/>
    </location>
</feature>
<accession>B9TK75</accession>